<sequence>MRPGDDFISKTKKNQGKFNEVSASSKNFLPTHKVELPVFGFFREGELDQTNY</sequence>
<dbReference type="HOGENOM" id="CLU_3075569_0_0_2"/>
<organism evidence="1 2">
    <name type="scientific">Thermococcus sibiricus (strain DSM 12597 / MM 739)</name>
    <dbReference type="NCBI Taxonomy" id="604354"/>
    <lineage>
        <taxon>Archaea</taxon>
        <taxon>Methanobacteriati</taxon>
        <taxon>Methanobacteriota</taxon>
        <taxon>Thermococci</taxon>
        <taxon>Thermococcales</taxon>
        <taxon>Thermococcaceae</taxon>
        <taxon>Thermococcus</taxon>
    </lineage>
</organism>
<keyword evidence="2" id="KW-1185">Reference proteome</keyword>
<evidence type="ECO:0000313" key="2">
    <source>
        <dbReference type="Proteomes" id="UP000009079"/>
    </source>
</evidence>
<accession>C6A2F7</accession>
<protein>
    <submittedName>
        <fullName evidence="1">Uncharacterized protein</fullName>
    </submittedName>
</protein>
<gene>
    <name evidence="1" type="ordered locus">TSIB_0740</name>
</gene>
<dbReference type="Proteomes" id="UP000009079">
    <property type="component" value="Chromosome"/>
</dbReference>
<proteinExistence type="predicted"/>
<reference evidence="1 2" key="1">
    <citation type="journal article" date="2009" name="Appl. Environ. Microbiol.">
        <title>Metabolic versatility and indigenous origin of the archaeon Thermococcus sibiricus, isolated from a siberian oil reservoir, as revealed by genome analysis.</title>
        <authorList>
            <person name="Mardanov A.V."/>
            <person name="Ravin N.V."/>
            <person name="Svetlitchnyi V.A."/>
            <person name="Beletsky A.V."/>
            <person name="Miroshnichenko M.L."/>
            <person name="Bonch-Osmolovskaya E.A."/>
            <person name="Skryabin K.G."/>
        </authorList>
    </citation>
    <scope>NUCLEOTIDE SEQUENCE [LARGE SCALE GENOMIC DNA]</scope>
    <source>
        <strain evidence="2">DSM 12597 / MM 739</strain>
    </source>
</reference>
<dbReference type="EMBL" id="CP001463">
    <property type="protein sequence ID" value="ACS89802.1"/>
    <property type="molecule type" value="Genomic_DNA"/>
</dbReference>
<dbReference type="KEGG" id="tsi:TSIB_0740"/>
<name>C6A2F7_THESM</name>
<dbReference type="AlphaFoldDB" id="C6A2F7"/>
<evidence type="ECO:0000313" key="1">
    <source>
        <dbReference type="EMBL" id="ACS89802.1"/>
    </source>
</evidence>